<feature type="compositionally biased region" description="Basic and acidic residues" evidence="1">
    <location>
        <begin position="115"/>
        <end position="129"/>
    </location>
</feature>
<dbReference type="EMBL" id="OX395139">
    <property type="protein sequence ID" value="CAI5792150.1"/>
    <property type="molecule type" value="Genomic_DNA"/>
</dbReference>
<feature type="compositionally biased region" description="Polar residues" evidence="1">
    <location>
        <begin position="344"/>
        <end position="356"/>
    </location>
</feature>
<protein>
    <submittedName>
        <fullName evidence="2">Uncharacterized protein</fullName>
    </submittedName>
</protein>
<evidence type="ECO:0000313" key="2">
    <source>
        <dbReference type="EMBL" id="CAI5792150.1"/>
    </source>
</evidence>
<feature type="compositionally biased region" description="Basic and acidic residues" evidence="1">
    <location>
        <begin position="208"/>
        <end position="231"/>
    </location>
</feature>
<feature type="region of interest" description="Disordered" evidence="1">
    <location>
        <begin position="165"/>
        <end position="261"/>
    </location>
</feature>
<feature type="compositionally biased region" description="Basic and acidic residues" evidence="1">
    <location>
        <begin position="701"/>
        <end position="723"/>
    </location>
</feature>
<evidence type="ECO:0000256" key="1">
    <source>
        <dbReference type="SAM" id="MobiDB-lite"/>
    </source>
</evidence>
<feature type="region of interest" description="Disordered" evidence="1">
    <location>
        <begin position="695"/>
        <end position="723"/>
    </location>
</feature>
<feature type="compositionally biased region" description="Low complexity" evidence="1">
    <location>
        <begin position="232"/>
        <end position="241"/>
    </location>
</feature>
<proteinExistence type="predicted"/>
<reference evidence="2" key="1">
    <citation type="submission" date="2022-12" db="EMBL/GenBank/DDBJ databases">
        <authorList>
            <person name="Alioto T."/>
            <person name="Alioto T."/>
            <person name="Gomez Garrido J."/>
        </authorList>
    </citation>
    <scope>NUCLEOTIDE SEQUENCE</scope>
</reference>
<feature type="compositionally biased region" description="Polar residues" evidence="1">
    <location>
        <begin position="130"/>
        <end position="144"/>
    </location>
</feature>
<dbReference type="AlphaFoldDB" id="A0AA35L994"/>
<accession>A0AA35L994</accession>
<feature type="region of interest" description="Disordered" evidence="1">
    <location>
        <begin position="115"/>
        <end position="144"/>
    </location>
</feature>
<name>A0AA35L994_9SAUR</name>
<organism evidence="2 3">
    <name type="scientific">Podarcis lilfordi</name>
    <name type="common">Lilford's wall lizard</name>
    <dbReference type="NCBI Taxonomy" id="74358"/>
    <lineage>
        <taxon>Eukaryota</taxon>
        <taxon>Metazoa</taxon>
        <taxon>Chordata</taxon>
        <taxon>Craniata</taxon>
        <taxon>Vertebrata</taxon>
        <taxon>Euteleostomi</taxon>
        <taxon>Lepidosauria</taxon>
        <taxon>Squamata</taxon>
        <taxon>Bifurcata</taxon>
        <taxon>Unidentata</taxon>
        <taxon>Episquamata</taxon>
        <taxon>Laterata</taxon>
        <taxon>Lacertibaenia</taxon>
        <taxon>Lacertidae</taxon>
        <taxon>Podarcis</taxon>
    </lineage>
</organism>
<feature type="region of interest" description="Disordered" evidence="1">
    <location>
        <begin position="311"/>
        <end position="372"/>
    </location>
</feature>
<keyword evidence="3" id="KW-1185">Reference proteome</keyword>
<dbReference type="Proteomes" id="UP001178461">
    <property type="component" value="Chromosome 14"/>
</dbReference>
<sequence>MAALLGGSVSPRGLARSVAHRLKYYVDVQRKEDSFDSSGVIHDETESLHLHPAFLMKQKENRELEHNFAEIKLEASLRAFMGSTEECNRKLQKSPEKQKDLEKLIKKMAQDYIPDRTNEGKAKSTKRQENLQTTPSRLHITTTPCMAPEVRRLISSASKLIVAATSEASPREMGTTQERFSTSKRKEAKNIQCLDSGSKAGLSSTHSHKNEARRVKRNREGGKWKEAKRSSETSSTSNNSKKSNRPFLKIPPKPSDKSSDDRRFVALYLQTGQNEAFRKGILRSRTSSAMSEHQDKHSNAQWKNFSPTQQIAENSAGPSNKPLKIKRQESSLGPTKTVPKVKSSPASKFLNTRPIQSSRSNREEKRRSTKYSAKSTAEVISIQSLMSIEKTQKQYDPTPISGWFLKGQGNQIHSQGDQKSKLVENSENDWPQNEQKWCDLVSRNPECRQVHFQTLQEESIPGTAAWEHPSLESCSWQNLRSPEDATQSIATNKVSTGIVTGLQEDQNNDHIPVVQRESHFLYQVCQEMDEDVRPSLSMNRSMTRDGNVRNQSTHHLLDQLFSSEEEGYSYAVEDPANTTQMQDVTLGESRDKQMMPLPSVTPGACRCSELLSYCVCQAPEKQRLGPPVKTTTILERLESEQSEEEFTISSASSSLSARSLTGLCEQMNRNSKEENNTDPSMELLVQKLRKVTPEETTTCQDRFRQESKKPSSPTETRRDLDHGTEGTCVNQIVYFSHFPQSF</sequence>
<evidence type="ECO:0000313" key="3">
    <source>
        <dbReference type="Proteomes" id="UP001178461"/>
    </source>
</evidence>
<gene>
    <name evidence="2" type="ORF">PODLI_1B000583</name>
</gene>